<keyword evidence="2" id="KW-0456">Lyase</keyword>
<dbReference type="OrthoDB" id="9803598at2"/>
<dbReference type="Gene3D" id="3.20.10.10">
    <property type="entry name" value="D-amino Acid Aminotransferase, subunit A, domain 2"/>
    <property type="match status" value="1"/>
</dbReference>
<organism evidence="2 3">
    <name type="scientific">Polynucleobacter meluiroseus</name>
    <dbReference type="NCBI Taxonomy" id="1938814"/>
    <lineage>
        <taxon>Bacteria</taxon>
        <taxon>Pseudomonadati</taxon>
        <taxon>Pseudomonadota</taxon>
        <taxon>Betaproteobacteria</taxon>
        <taxon>Burkholderiales</taxon>
        <taxon>Burkholderiaceae</taxon>
        <taxon>Polynucleobacter</taxon>
    </lineage>
</organism>
<name>A0A240E202_9BURK</name>
<feature type="domain" description="Chorismate-utilising enzyme C-terminal" evidence="1">
    <location>
        <begin position="129"/>
        <end position="381"/>
    </location>
</feature>
<dbReference type="AlphaFoldDB" id="A0A240E202"/>
<sequence>MILLDDAQSTDARPSSRLYQEPIAYWRIEPSGQSAEDVLQTAECLRDLEQALAKGEYVVAAFAYELGQQFHDLPARPSSHPLIEAWSFSSYQTLSKLEVDAWLATQLALLQEEQRLCGISDVQLSLHESDFAKDICTIQEYIRNGDVYQINHTFRITGKVYGSPLALYARLRARQPGRFGAYIDSGTHFILSQSPELFLQRESDTLKAMPMKGTANALQSTAEHLSSDPKNQAENVMIVDLLRNDLSRIAELGSVHVPALFSVAQHGDVLQMTSTIEAQAKSHLTLLEILNAVFPCGSVTGAPKKRSMEIIQELEPTDRGYYCGALGWFDPQGDFALSVPIRTVEIERVEASQASTFVLGVGAGITHDSRAQEEWEECSVKSAFLTQLPSQVGLFETILVKHGTAQMLAAHLQRMQTSAMDLMIPFNLSEAERQIHQAVLLVDKDYSYRLRLDLSPFGEIAIKTSVFEPLPKIVKVFWARDLLPESKQGMMYSGNPLLRHKTHSREVYDQAWQIAESQGGFDALFINEYGLVTEGGRTSVFIKLKGVSGWFTPPVSAGVLPGVMRAKILNDPHWNAREANLTIEDVLMADELMLTNALRGTITASF</sequence>
<dbReference type="InterPro" id="IPR019999">
    <property type="entry name" value="Anth_synth_I-like"/>
</dbReference>
<evidence type="ECO:0000313" key="3">
    <source>
        <dbReference type="Proteomes" id="UP000218069"/>
    </source>
</evidence>
<dbReference type="Pfam" id="PF01063">
    <property type="entry name" value="Aminotran_4"/>
    <property type="match status" value="1"/>
</dbReference>
<protein>
    <submittedName>
        <fullName evidence="2">Para-aminobenzoate synthetase / 4-amino-4-deoxychorismate lyase</fullName>
    </submittedName>
</protein>
<dbReference type="InterPro" id="IPR043132">
    <property type="entry name" value="BCAT-like_C"/>
</dbReference>
<dbReference type="RefSeq" id="WP_096672637.1">
    <property type="nucleotide sequence ID" value="NZ_OANS01000002.1"/>
</dbReference>
<dbReference type="Gene3D" id="3.30.470.10">
    <property type="match status" value="1"/>
</dbReference>
<dbReference type="GO" id="GO:0000162">
    <property type="term" value="P:L-tryptophan biosynthetic process"/>
    <property type="evidence" value="ECO:0007669"/>
    <property type="project" value="TreeGrafter"/>
</dbReference>
<dbReference type="InterPro" id="IPR005801">
    <property type="entry name" value="ADC_synthase"/>
</dbReference>
<dbReference type="InterPro" id="IPR043131">
    <property type="entry name" value="BCAT-like_N"/>
</dbReference>
<dbReference type="SUPFAM" id="SSF56752">
    <property type="entry name" value="D-aminoacid aminotransferase-like PLP-dependent enzymes"/>
    <property type="match status" value="1"/>
</dbReference>
<dbReference type="Gene3D" id="3.60.120.10">
    <property type="entry name" value="Anthranilate synthase"/>
    <property type="match status" value="1"/>
</dbReference>
<evidence type="ECO:0000313" key="2">
    <source>
        <dbReference type="EMBL" id="SNX28506.1"/>
    </source>
</evidence>
<dbReference type="PANTHER" id="PTHR11236:SF50">
    <property type="entry name" value="AMINODEOXYCHORISMATE SYNTHASE COMPONENT 1"/>
    <property type="match status" value="1"/>
</dbReference>
<dbReference type="GO" id="GO:0046820">
    <property type="term" value="F:4-amino-4-deoxychorismate synthase activity"/>
    <property type="evidence" value="ECO:0007669"/>
    <property type="project" value="TreeGrafter"/>
</dbReference>
<dbReference type="EMBL" id="OANS01000002">
    <property type="protein sequence ID" value="SNX28506.1"/>
    <property type="molecule type" value="Genomic_DNA"/>
</dbReference>
<gene>
    <name evidence="2" type="ORF">SAMN06295945_0838</name>
</gene>
<dbReference type="PRINTS" id="PR00095">
    <property type="entry name" value="ANTSNTHASEI"/>
</dbReference>
<dbReference type="Proteomes" id="UP000218069">
    <property type="component" value="Unassembled WGS sequence"/>
</dbReference>
<dbReference type="GO" id="GO:0016829">
    <property type="term" value="F:lyase activity"/>
    <property type="evidence" value="ECO:0007669"/>
    <property type="project" value="UniProtKB-KW"/>
</dbReference>
<proteinExistence type="predicted"/>
<dbReference type="PANTHER" id="PTHR11236">
    <property type="entry name" value="AMINOBENZOATE/ANTHRANILATE SYNTHASE"/>
    <property type="match status" value="1"/>
</dbReference>
<dbReference type="InterPro" id="IPR001544">
    <property type="entry name" value="Aminotrans_IV"/>
</dbReference>
<evidence type="ECO:0000259" key="1">
    <source>
        <dbReference type="Pfam" id="PF00425"/>
    </source>
</evidence>
<dbReference type="SUPFAM" id="SSF56322">
    <property type="entry name" value="ADC synthase"/>
    <property type="match status" value="1"/>
</dbReference>
<dbReference type="InterPro" id="IPR036038">
    <property type="entry name" value="Aminotransferase-like"/>
</dbReference>
<reference evidence="3" key="1">
    <citation type="submission" date="2017-08" db="EMBL/GenBank/DDBJ databases">
        <authorList>
            <person name="Varghese N."/>
            <person name="Submissions S."/>
        </authorList>
    </citation>
    <scope>NUCLEOTIDE SEQUENCE [LARGE SCALE GENOMIC DNA]</scope>
    <source>
        <strain evidence="3">AP-Melu-1000-B4</strain>
    </source>
</reference>
<dbReference type="Pfam" id="PF00425">
    <property type="entry name" value="Chorismate_bind"/>
    <property type="match status" value="1"/>
</dbReference>
<keyword evidence="3" id="KW-1185">Reference proteome</keyword>
<accession>A0A240E202</accession>
<dbReference type="InterPro" id="IPR015890">
    <property type="entry name" value="Chorismate_C"/>
</dbReference>